<keyword evidence="3" id="KW-1185">Reference proteome</keyword>
<name>A0AAD9TM45_9ROSI</name>
<dbReference type="AlphaFoldDB" id="A0AAD9TM45"/>
<dbReference type="Proteomes" id="UP001280121">
    <property type="component" value="Unassembled WGS sequence"/>
</dbReference>
<protein>
    <recommendedName>
        <fullName evidence="1">Reverse transcriptase zinc-binding domain-containing protein</fullName>
    </recommendedName>
</protein>
<evidence type="ECO:0000259" key="1">
    <source>
        <dbReference type="Pfam" id="PF13966"/>
    </source>
</evidence>
<organism evidence="2 3">
    <name type="scientific">Dipteronia dyeriana</name>
    <dbReference type="NCBI Taxonomy" id="168575"/>
    <lineage>
        <taxon>Eukaryota</taxon>
        <taxon>Viridiplantae</taxon>
        <taxon>Streptophyta</taxon>
        <taxon>Embryophyta</taxon>
        <taxon>Tracheophyta</taxon>
        <taxon>Spermatophyta</taxon>
        <taxon>Magnoliopsida</taxon>
        <taxon>eudicotyledons</taxon>
        <taxon>Gunneridae</taxon>
        <taxon>Pentapetalae</taxon>
        <taxon>rosids</taxon>
        <taxon>malvids</taxon>
        <taxon>Sapindales</taxon>
        <taxon>Sapindaceae</taxon>
        <taxon>Hippocastanoideae</taxon>
        <taxon>Acereae</taxon>
        <taxon>Dipteronia</taxon>
    </lineage>
</organism>
<feature type="domain" description="Reverse transcriptase zinc-binding" evidence="1">
    <location>
        <begin position="81"/>
        <end position="145"/>
    </location>
</feature>
<evidence type="ECO:0000313" key="2">
    <source>
        <dbReference type="EMBL" id="KAK2638134.1"/>
    </source>
</evidence>
<dbReference type="EMBL" id="JANJYI010000008">
    <property type="protein sequence ID" value="KAK2638134.1"/>
    <property type="molecule type" value="Genomic_DNA"/>
</dbReference>
<proteinExistence type="predicted"/>
<dbReference type="Pfam" id="PF13966">
    <property type="entry name" value="zf-RVT"/>
    <property type="match status" value="1"/>
</dbReference>
<accession>A0AAD9TM45</accession>
<reference evidence="2" key="1">
    <citation type="journal article" date="2023" name="Plant J.">
        <title>Genome sequences and population genomics provide insights into the demographic history, inbreeding, and mutation load of two 'living fossil' tree species of Dipteronia.</title>
        <authorList>
            <person name="Feng Y."/>
            <person name="Comes H.P."/>
            <person name="Chen J."/>
            <person name="Zhu S."/>
            <person name="Lu R."/>
            <person name="Zhang X."/>
            <person name="Li P."/>
            <person name="Qiu J."/>
            <person name="Olsen K.M."/>
            <person name="Qiu Y."/>
        </authorList>
    </citation>
    <scope>NUCLEOTIDE SEQUENCE</scope>
    <source>
        <strain evidence="2">KIB01</strain>
    </source>
</reference>
<evidence type="ECO:0000313" key="3">
    <source>
        <dbReference type="Proteomes" id="UP001280121"/>
    </source>
</evidence>
<comment type="caution">
    <text evidence="2">The sequence shown here is derived from an EMBL/GenBank/DDBJ whole genome shotgun (WGS) entry which is preliminary data.</text>
</comment>
<sequence length="171" mass="20148">MISVYKDHWLPRPSTFRPFSLPTLSINAKVCDLKLPSGVWTEELIRSSFFLEDVELVLSIPCSLHDQSDTLMWHFDKLGSYSMKSGYHLGCNLMNIQSSSGLALSESWWKFLWRIRIPTKIKLFIWRACFDWIPTHFNLAKRRMEWRLIVRSVVSLWRPLRMPYGIALLLS</sequence>
<gene>
    <name evidence="2" type="ORF">Ddye_025929</name>
</gene>
<dbReference type="InterPro" id="IPR026960">
    <property type="entry name" value="RVT-Znf"/>
</dbReference>